<comment type="caution">
    <text evidence="4">The sequence shown here is derived from an EMBL/GenBank/DDBJ whole genome shotgun (WGS) entry which is preliminary data.</text>
</comment>
<organism evidence="4 5">
    <name type="scientific">Xenorhabdus eapokensis</name>
    <dbReference type="NCBI Taxonomy" id="1873482"/>
    <lineage>
        <taxon>Bacteria</taxon>
        <taxon>Pseudomonadati</taxon>
        <taxon>Pseudomonadota</taxon>
        <taxon>Gammaproteobacteria</taxon>
        <taxon>Enterobacterales</taxon>
        <taxon>Morganellaceae</taxon>
        <taxon>Xenorhabdus</taxon>
    </lineage>
</organism>
<dbReference type="InterPro" id="IPR003535">
    <property type="entry name" value="Intimin/invasin_bac"/>
</dbReference>
<dbReference type="FunFam" id="2.40.160.160:FF:000001">
    <property type="entry name" value="Intimin-like inverse autotransporter SinH"/>
    <property type="match status" value="1"/>
</dbReference>
<dbReference type="EMBL" id="MKGQ01000007">
    <property type="protein sequence ID" value="OKP03997.1"/>
    <property type="molecule type" value="Genomic_DNA"/>
</dbReference>
<dbReference type="Proteomes" id="UP000186268">
    <property type="component" value="Unassembled WGS sequence"/>
</dbReference>
<evidence type="ECO:0000313" key="4">
    <source>
        <dbReference type="EMBL" id="OKP03997.1"/>
    </source>
</evidence>
<dbReference type="PRINTS" id="PR01369">
    <property type="entry name" value="INTIMIN"/>
</dbReference>
<dbReference type="Gene3D" id="2.40.160.160">
    <property type="entry name" value="Inverse autotransporter, beta-domain"/>
    <property type="match status" value="1"/>
</dbReference>
<dbReference type="Pfam" id="PF02369">
    <property type="entry name" value="Big_1"/>
    <property type="match status" value="1"/>
</dbReference>
<dbReference type="InterPro" id="IPR013783">
    <property type="entry name" value="Ig-like_fold"/>
</dbReference>
<proteinExistence type="inferred from homology"/>
<feature type="domain" description="Big-1" evidence="3">
    <location>
        <begin position="893"/>
        <end position="1000"/>
    </location>
</feature>
<dbReference type="PANTHER" id="PTHR39576:SF2">
    <property type="entry name" value="ATTACHING AND EFFACING PROTEIN HOMOLOG-RELATED"/>
    <property type="match status" value="1"/>
</dbReference>
<dbReference type="InterPro" id="IPR051715">
    <property type="entry name" value="Intimin-Invasin_domain"/>
</dbReference>
<protein>
    <submittedName>
        <fullName evidence="4">Putative invasin</fullName>
    </submittedName>
</protein>
<evidence type="ECO:0000259" key="3">
    <source>
        <dbReference type="SMART" id="SM00634"/>
    </source>
</evidence>
<dbReference type="SMART" id="SM00634">
    <property type="entry name" value="BID_1"/>
    <property type="match status" value="1"/>
</dbReference>
<dbReference type="Gene3D" id="2.60.40.10">
    <property type="entry name" value="Immunoglobulins"/>
    <property type="match status" value="2"/>
</dbReference>
<dbReference type="PANTHER" id="PTHR39576">
    <property type="entry name" value="ATTACHING AND EFFACING PROTEIN HOMOLOG-RELATED-RELATED"/>
    <property type="match status" value="1"/>
</dbReference>
<dbReference type="InterPro" id="IPR038177">
    <property type="entry name" value="IAT_beta_sf"/>
</dbReference>
<comment type="similarity">
    <text evidence="1">Belongs to the intimin/invasin family.</text>
</comment>
<dbReference type="OrthoDB" id="6437047at2"/>
<dbReference type="InterPro" id="IPR003344">
    <property type="entry name" value="Big_1_dom"/>
</dbReference>
<dbReference type="GO" id="GO:0007155">
    <property type="term" value="P:cell adhesion"/>
    <property type="evidence" value="ECO:0007669"/>
    <property type="project" value="InterPro"/>
</dbReference>
<dbReference type="Pfam" id="PF11924">
    <property type="entry name" value="IAT_beta"/>
    <property type="match status" value="1"/>
</dbReference>
<reference evidence="4 5" key="1">
    <citation type="submission" date="2016-09" db="EMBL/GenBank/DDBJ databases">
        <title>Xenorhabdus thuongxuanensis sp. nov. and Xenorhabdus eapokensis sp. nov., isolated from Steinernema species.</title>
        <authorList>
            <person name="Kaempfer P."/>
            <person name="Tobias N.J."/>
            <person name="Phan Ke L."/>
            <person name="Bode H.B."/>
            <person name="Glaeser S.P."/>
        </authorList>
    </citation>
    <scope>NUCLEOTIDE SEQUENCE [LARGE SCALE GENOMIC DNA]</scope>
    <source>
        <strain evidence="4 5">DL20</strain>
    </source>
</reference>
<feature type="region of interest" description="Disordered" evidence="2">
    <location>
        <begin position="1057"/>
        <end position="1079"/>
    </location>
</feature>
<evidence type="ECO:0000313" key="5">
    <source>
        <dbReference type="Proteomes" id="UP000186268"/>
    </source>
</evidence>
<name>A0A1Q5TUT3_9GAMM</name>
<dbReference type="RefSeq" id="WP_074023206.1">
    <property type="nucleotide sequence ID" value="NZ_CAWNAG010000180.1"/>
</dbReference>
<accession>A0A1Q5TUT3</accession>
<gene>
    <name evidence="4" type="ORF">Xedl_01518</name>
</gene>
<evidence type="ECO:0000256" key="2">
    <source>
        <dbReference type="SAM" id="MobiDB-lite"/>
    </source>
</evidence>
<sequence>MLSYTRKIISLFIFFYALFIPSTVINALAGADDKLYTHLQKTNDTSALSSPHTIVSNVQTVSHILSSSPSELAKQAKSYALGKFNSSLSSETQKWLSQFGTARINFGLDRKWTLKDNSLDILLPLYDNKADWLFFSQLGYRNKDSRNTMNLGLGGRYFYQNWMYGLNTFYDHDFTGKNQRLGLGGEIWGDYIKLSANTYYRLSDWQKSRNFQDYYERSANGYDINGEFFFPAYPNLGMKLTYEQYFGDNVTLFNRDTKQKNPSLAKLGLTYTPIPLFTMSVDYKQGESGHTETQFLANLNYKFGAPFSIQLSPANVASMRTLAGSRYDLVERNNHIILDHLKREQEVLIALEPIVGYGHQEIPINVPLPSHVEIKKVRWLVTDKAFLQNNGKLSSESGQSIVITLPSYQENHKNDYLLDILLEYMTDGQVKTKLTQVPMKVLPFIIEGKVNIISPESSVATGEKENGYTFNAPIITYEGSPSGKFVKNARIDKVSWTTEPALGTDSGLKFLWNNKPAQTNEKGELSDEKGQLTPNILISKKPHDKVDVYIQLDGAPQQKIGSVTFNKKQPHYKIKDNKLSVMPDPKKALVADGTQKYTYTADIIIDGGLAADKVDNVRWSAVGKNLAGEEIKDISVEAPTGTVKTDNGKLKATLSSKTPLKDVVVTLSIENKESASAEAVSFVADPKEYRVDRIMVDNQSPLIANTQNIYTYTAYIVDQSGNALPEGQKISNIHWDKNNDIQGLNFTFKNGVDSTGPGGTLTAKLSSIAVVDNVIVSLSVENQQPPSLATPVDFIADTASYHIKDGLTVDPKGPLTVGDGKFYTFKATVIDRQKNKVISQPIDGVIWQAKDDKGQDVKLTTQKTETNEKGELIATLDSSAPLNGVKVSLAIEHQAAVIADPVSIKSENINVLCKANGEHPVLVTETYTCTATVTDVAGQGVTGKIVNWQVKDHVNLELTPSSEKTNGDGIVTATLTSPTEASNIVVIASVTGQSSQGESKEKINFSWPEITIETAPKDHDVTIGGQEKYSLTATAWREKNKTAYKGQGIRFRWSKPQNQNGTEAIGATLSPSTDSTQSVNPNDGTLKANVVSSKAQQVKACIDIDGRKLALPTCSDMMNFVEPPPEFDISWVKVTDFDENNPLQGNGTKEYHYKALIVKKGTTEPIPHYTFKNVEWIHDHDKIENTKFPQPEAYSPTDPTNEKDKFKTDGNGYLYAKLKSSVGVEKVKVTLKMTEPDGTDVKNDADEQVAFSPVPKPAVLYVYNKNNTAIFKYFDNTGGKDHPHTIFPSLRGELRETENSGSFYDDKKITDIVYSLPADKNQSPYGKAMLTFGDKKSGAIQFNAYGTAEINTKVTMKSGEIKLYKYEITINNVSDINPQYTHYLSPSPNITCIDNSSNSTKGDFYSDKEAYDPDNPTDFYSLYNEWGGKFDLYDWGIFDKIDNKDPNKATIIVRNTGSDSQSKPFRVYDSKNNTFDKQTEGILFCYQIF</sequence>
<feature type="compositionally biased region" description="Polar residues" evidence="2">
    <location>
        <begin position="1069"/>
        <end position="1079"/>
    </location>
</feature>
<dbReference type="STRING" id="1873482.Xedl_01518"/>
<dbReference type="SUPFAM" id="SSF49373">
    <property type="entry name" value="Invasin/intimin cell-adhesion fragments"/>
    <property type="match status" value="1"/>
</dbReference>
<evidence type="ECO:0000256" key="1">
    <source>
        <dbReference type="ARBA" id="ARBA00010116"/>
    </source>
</evidence>
<keyword evidence="5" id="KW-1185">Reference proteome</keyword>
<dbReference type="InterPro" id="IPR008964">
    <property type="entry name" value="Invasin/intimin_cell_adhesion"/>
</dbReference>
<dbReference type="InterPro" id="IPR024519">
    <property type="entry name" value="IAT_beta"/>
</dbReference>
<dbReference type="GO" id="GO:0009279">
    <property type="term" value="C:cell outer membrane"/>
    <property type="evidence" value="ECO:0007669"/>
    <property type="project" value="TreeGrafter"/>
</dbReference>